<organism evidence="3 4">
    <name type="scientific">Rhizodiscina lignyota</name>
    <dbReference type="NCBI Taxonomy" id="1504668"/>
    <lineage>
        <taxon>Eukaryota</taxon>
        <taxon>Fungi</taxon>
        <taxon>Dikarya</taxon>
        <taxon>Ascomycota</taxon>
        <taxon>Pezizomycotina</taxon>
        <taxon>Dothideomycetes</taxon>
        <taxon>Pleosporomycetidae</taxon>
        <taxon>Aulographales</taxon>
        <taxon>Rhizodiscinaceae</taxon>
        <taxon>Rhizodiscina</taxon>
    </lineage>
</organism>
<dbReference type="SMART" id="SM00128">
    <property type="entry name" value="IPPc"/>
    <property type="match status" value="1"/>
</dbReference>
<dbReference type="InterPro" id="IPR036691">
    <property type="entry name" value="Endo/exonu/phosph_ase_sf"/>
</dbReference>
<feature type="compositionally biased region" description="Low complexity" evidence="1">
    <location>
        <begin position="302"/>
        <end position="312"/>
    </location>
</feature>
<dbReference type="Proteomes" id="UP000799772">
    <property type="component" value="Unassembled WGS sequence"/>
</dbReference>
<dbReference type="Gene3D" id="2.130.10.10">
    <property type="entry name" value="YVTN repeat-like/Quinoprotein amine dehydrogenase"/>
    <property type="match status" value="2"/>
</dbReference>
<sequence length="1206" mass="134320">MENNVEDNTDDTSIRPVSSLRSHFESMLASRKDSSPTNGPSPVTPKQPSPKASFVADGQEASRSRPDGRFSLDVPRPMPRRESPAREGQLQAQRLWGRDNAIPAPRSRSSSKPRPISMGPMSPPRSPPAVTIESPRSPPKSMQHRPITPLALPDQEEKGRMSISRSASPFARDIRRQAPSRPESPATGTKHAPAPVFKPATAAPPSIDPDKATASPHVPPPVNRAGKPKAFSKPHTAPAPRQVSDSLQPNKVHESADERVSPFSTPPSSDPSSPEPEVTPPPIRNELKPRFQPTVPSHKEYSTSPSSQLPQSSKRRNEPLPPPSISSVVKQPAQRISARQVPVQVDLPARRPGLPPRHAATEEMAPELPIRRSVDAGLRIGSHLPGTSQFAPPPKRVPTMPTSTAELEEIRSRAPAPPLRQSTDLQRVIQEDRSRTWTTDDSDVDGTNGTNTPVEKHPPTTSLSDYPDSSRSNRRPPQFKHPPYDIPTRYDTKLFAICGDFACTSGYITRAWSVTTGEVLMSLSHDGETTKMTAMAFKPATDVEDEGKRIWLGSHMGELFEVDIPSQTIVNTRNAHGRREIIKIYRHASNMWTMDDDGKILVWSPDADGSPNLLVSPMSFNVQKGHTFSLLTGNKLWLATGKDIRVYLYDEKNGSLSQATQKPLAQPSVGEVTSGSTVSGQTDRIYFGHNDGKVTIYSLKDYACLGVVTVSLYKISTLVGVGDYLWAGYNTGKIYVYDTTTSPWTVKKDWHAHEDRIAGIVVDRTSLWKLDRLQVASLGTDNSLRIWDGMLQEDCLEADMHAHDVEFCDFREMEALVMTWNAGASKPTWLTREDSNFFRDLFISRKDPPDILVFGFQELVDLEKKSVTAKSLFKRNKKKDTLMDGSVQEHMSHQYRAWRDHLEQEIRVNIPHEPYVLLHTANLIGLFSCVFVKSSLRQNIRDVNAAEVKLGMGGLHGNKGALIVRFILDDSSVCFVNCHLAAGQTQTVHRNNDIAAIMEAVCLPSKVLNVAGNARSDLFVSGGDGSMILDHEICILNGDLNYRIDTMPRDAVISAVKSNNLAKLLERDQLLLSRRRNPGFRLRAFTESPITFAPTYKYDVGTDNYDSSEKKRSPAWCDRLLYKGVGSIKQLEYRRWEVHTSDHRPVSGTFKLRLKTVDPTRRKEAWKKAEERFEGVKRRIGMNTKLDYLINVLGCTQKEADRLLKK</sequence>
<feature type="compositionally biased region" description="Basic and acidic residues" evidence="1">
    <location>
        <begin position="251"/>
        <end position="260"/>
    </location>
</feature>
<dbReference type="GO" id="GO:0004439">
    <property type="term" value="F:phosphatidylinositol-4,5-bisphosphate 5-phosphatase activity"/>
    <property type="evidence" value="ECO:0007669"/>
    <property type="project" value="TreeGrafter"/>
</dbReference>
<protein>
    <submittedName>
        <fullName evidence="3">DNase I-like protein</fullName>
    </submittedName>
</protein>
<reference evidence="3" key="1">
    <citation type="journal article" date="2020" name="Stud. Mycol.">
        <title>101 Dothideomycetes genomes: a test case for predicting lifestyles and emergence of pathogens.</title>
        <authorList>
            <person name="Haridas S."/>
            <person name="Albert R."/>
            <person name="Binder M."/>
            <person name="Bloem J."/>
            <person name="Labutti K."/>
            <person name="Salamov A."/>
            <person name="Andreopoulos B."/>
            <person name="Baker S."/>
            <person name="Barry K."/>
            <person name="Bills G."/>
            <person name="Bluhm B."/>
            <person name="Cannon C."/>
            <person name="Castanera R."/>
            <person name="Culley D."/>
            <person name="Daum C."/>
            <person name="Ezra D."/>
            <person name="Gonzalez J."/>
            <person name="Henrissat B."/>
            <person name="Kuo A."/>
            <person name="Liang C."/>
            <person name="Lipzen A."/>
            <person name="Lutzoni F."/>
            <person name="Magnuson J."/>
            <person name="Mondo S."/>
            <person name="Nolan M."/>
            <person name="Ohm R."/>
            <person name="Pangilinan J."/>
            <person name="Park H.-J."/>
            <person name="Ramirez L."/>
            <person name="Alfaro M."/>
            <person name="Sun H."/>
            <person name="Tritt A."/>
            <person name="Yoshinaga Y."/>
            <person name="Zwiers L.-H."/>
            <person name="Turgeon B."/>
            <person name="Goodwin S."/>
            <person name="Spatafora J."/>
            <person name="Crous P."/>
            <person name="Grigoriev I."/>
        </authorList>
    </citation>
    <scope>NUCLEOTIDE SEQUENCE</scope>
    <source>
        <strain evidence="3">CBS 133067</strain>
    </source>
</reference>
<dbReference type="PANTHER" id="PTHR11200:SF240">
    <property type="entry name" value="INOSITOL POLYPHOSPHATE 5-PHOSPHATASE C9G1.10C-RELATED"/>
    <property type="match status" value="1"/>
</dbReference>
<evidence type="ECO:0000313" key="4">
    <source>
        <dbReference type="Proteomes" id="UP000799772"/>
    </source>
</evidence>
<dbReference type="InterPro" id="IPR015943">
    <property type="entry name" value="WD40/YVTN_repeat-like_dom_sf"/>
</dbReference>
<feature type="compositionally biased region" description="Acidic residues" evidence="1">
    <location>
        <begin position="1"/>
        <end position="10"/>
    </location>
</feature>
<gene>
    <name evidence="3" type="ORF">NA57DRAFT_43940</name>
</gene>
<dbReference type="GO" id="GO:0046856">
    <property type="term" value="P:phosphatidylinositol dephosphorylation"/>
    <property type="evidence" value="ECO:0007669"/>
    <property type="project" value="InterPro"/>
</dbReference>
<dbReference type="FunFam" id="3.60.10.10:FF:000036">
    <property type="entry name" value="Inositol polyphosphate phosphatase, putative"/>
    <property type="match status" value="1"/>
</dbReference>
<feature type="region of interest" description="Disordered" evidence="1">
    <location>
        <begin position="383"/>
        <end position="485"/>
    </location>
</feature>
<dbReference type="Gene3D" id="3.60.10.10">
    <property type="entry name" value="Endonuclease/exonuclease/phosphatase"/>
    <property type="match status" value="1"/>
</dbReference>
<feature type="compositionally biased region" description="Basic and acidic residues" evidence="1">
    <location>
        <begin position="60"/>
        <end position="70"/>
    </location>
</feature>
<evidence type="ECO:0000259" key="2">
    <source>
        <dbReference type="SMART" id="SM00128"/>
    </source>
</evidence>
<feature type="compositionally biased region" description="Polar residues" evidence="1">
    <location>
        <begin position="447"/>
        <end position="470"/>
    </location>
</feature>
<dbReference type="InterPro" id="IPR000300">
    <property type="entry name" value="IPPc"/>
</dbReference>
<feature type="compositionally biased region" description="Low complexity" evidence="1">
    <location>
        <begin position="101"/>
        <end position="120"/>
    </location>
</feature>
<dbReference type="OrthoDB" id="2248459at2759"/>
<evidence type="ECO:0000313" key="3">
    <source>
        <dbReference type="EMBL" id="KAF2096295.1"/>
    </source>
</evidence>
<feature type="region of interest" description="Disordered" evidence="1">
    <location>
        <begin position="1"/>
        <end position="369"/>
    </location>
</feature>
<dbReference type="EMBL" id="ML978130">
    <property type="protein sequence ID" value="KAF2096295.1"/>
    <property type="molecule type" value="Genomic_DNA"/>
</dbReference>
<feature type="compositionally biased region" description="Pro residues" evidence="1">
    <location>
        <begin position="264"/>
        <end position="283"/>
    </location>
</feature>
<accession>A0A9P4M415</accession>
<keyword evidence="4" id="KW-1185">Reference proteome</keyword>
<proteinExistence type="predicted"/>
<dbReference type="InterPro" id="IPR011047">
    <property type="entry name" value="Quinoprotein_ADH-like_sf"/>
</dbReference>
<evidence type="ECO:0000256" key="1">
    <source>
        <dbReference type="SAM" id="MobiDB-lite"/>
    </source>
</evidence>
<dbReference type="Pfam" id="PF22669">
    <property type="entry name" value="Exo_endo_phos2"/>
    <property type="match status" value="1"/>
</dbReference>
<dbReference type="PANTHER" id="PTHR11200">
    <property type="entry name" value="INOSITOL 5-PHOSPHATASE"/>
    <property type="match status" value="1"/>
</dbReference>
<dbReference type="SUPFAM" id="SSF56219">
    <property type="entry name" value="DNase I-like"/>
    <property type="match status" value="1"/>
</dbReference>
<dbReference type="AlphaFoldDB" id="A0A9P4M415"/>
<dbReference type="InterPro" id="IPR046985">
    <property type="entry name" value="IP5"/>
</dbReference>
<dbReference type="SUPFAM" id="SSF50998">
    <property type="entry name" value="Quinoprotein alcohol dehydrogenase-like"/>
    <property type="match status" value="1"/>
</dbReference>
<feature type="domain" description="Inositol polyphosphate-related phosphatase" evidence="2">
    <location>
        <begin position="811"/>
        <end position="1158"/>
    </location>
</feature>
<comment type="caution">
    <text evidence="3">The sequence shown here is derived from an EMBL/GenBank/DDBJ whole genome shotgun (WGS) entry which is preliminary data.</text>
</comment>
<name>A0A9P4M415_9PEZI</name>